<keyword evidence="7" id="KW-1185">Reference proteome</keyword>
<evidence type="ECO:0000313" key="6">
    <source>
        <dbReference type="EMBL" id="REH38084.1"/>
    </source>
</evidence>
<evidence type="ECO:0000256" key="2">
    <source>
        <dbReference type="ARBA" id="ARBA00022679"/>
    </source>
</evidence>
<dbReference type="SUPFAM" id="SSF53901">
    <property type="entry name" value="Thiolase-like"/>
    <property type="match status" value="2"/>
</dbReference>
<keyword evidence="3" id="KW-0012">Acyltransferase</keyword>
<dbReference type="AlphaFoldDB" id="A0A3E0H5I2"/>
<dbReference type="InterPro" id="IPR016039">
    <property type="entry name" value="Thiolase-like"/>
</dbReference>
<accession>A0A3E0H5I2</accession>
<dbReference type="InterPro" id="IPR014030">
    <property type="entry name" value="Ketoacyl_synth_N"/>
</dbReference>
<dbReference type="InterPro" id="IPR014031">
    <property type="entry name" value="Ketoacyl_synth_C"/>
</dbReference>
<evidence type="ECO:0000313" key="7">
    <source>
        <dbReference type="Proteomes" id="UP000256269"/>
    </source>
</evidence>
<dbReference type="Gene3D" id="3.40.47.10">
    <property type="match status" value="2"/>
</dbReference>
<comment type="caution">
    <text evidence="6">The sequence shown here is derived from an EMBL/GenBank/DDBJ whole genome shotgun (WGS) entry which is preliminary data.</text>
</comment>
<comment type="similarity">
    <text evidence="1 4">Belongs to the thiolase-like superfamily. Beta-ketoacyl-ACP synthases family.</text>
</comment>
<dbReference type="Pfam" id="PF02801">
    <property type="entry name" value="Ketoacyl-synt_C"/>
    <property type="match status" value="1"/>
</dbReference>
<evidence type="ECO:0000259" key="5">
    <source>
        <dbReference type="PROSITE" id="PS52004"/>
    </source>
</evidence>
<dbReference type="PROSITE" id="PS52004">
    <property type="entry name" value="KS3_2"/>
    <property type="match status" value="1"/>
</dbReference>
<evidence type="ECO:0000256" key="3">
    <source>
        <dbReference type="ARBA" id="ARBA00023315"/>
    </source>
</evidence>
<reference evidence="6 7" key="1">
    <citation type="submission" date="2018-08" db="EMBL/GenBank/DDBJ databases">
        <title>Genomic Encyclopedia of Archaeal and Bacterial Type Strains, Phase II (KMG-II): from individual species to whole genera.</title>
        <authorList>
            <person name="Goeker M."/>
        </authorList>
    </citation>
    <scope>NUCLEOTIDE SEQUENCE [LARGE SCALE GENOMIC DNA]</scope>
    <source>
        <strain evidence="6 7">DSM 45791</strain>
    </source>
</reference>
<dbReference type="PANTHER" id="PTHR11712:SF322">
    <property type="entry name" value="POLYKETIDE BETA-KETOACYL SYNTHASE 2-RELATED"/>
    <property type="match status" value="1"/>
</dbReference>
<dbReference type="EMBL" id="QUNO01000014">
    <property type="protein sequence ID" value="REH38084.1"/>
    <property type="molecule type" value="Genomic_DNA"/>
</dbReference>
<dbReference type="InterPro" id="IPR020841">
    <property type="entry name" value="PKS_Beta-ketoAc_synthase_dom"/>
</dbReference>
<name>A0A3E0H5I2_9PSEU</name>
<dbReference type="InterPro" id="IPR000794">
    <property type="entry name" value="Beta-ketoacyl_synthase"/>
</dbReference>
<protein>
    <submittedName>
        <fullName evidence="6">Act minimal PKS chain-length factor (CLF/KS beta)</fullName>
    </submittedName>
</protein>
<sequence>MTALKMVISGIGAVTPIGASTATYWDAVRKGVSGLGWISRFDLTDYPCRVGGEVHDIDIAEYVLPRIAAQTDRWTQLGLVAAGQALDDSGHASPGDNPYDTAVITASSSGGNEFGQREIHKLWSDGPHAVGAYQSIAWFYAATTGQVAIKHGAKGPCGVLATESAGGLDAIGLSRRVLRRGEAKAVVTGATEAPISPYALACQLRGGRLSLIDDPMAAYQPFSATAAGHVVGEGGAMLLVEDLNRALDRGAERIYAEVAGYAATHDGRHTTQRASGVGLARAAQLALTDAGIEPHDVDAVFADGAATPDLDQAEIAALRTVFGARPVPVCLPKTLVGRMYAGSAALDVATAALALFHGELPPSPVIEKAPWAVDLDLVHELRAADLRHVLVLARGYGGFNAAVVLRKAEKTQ</sequence>
<evidence type="ECO:0000256" key="4">
    <source>
        <dbReference type="RuleBase" id="RU003694"/>
    </source>
</evidence>
<dbReference type="GO" id="GO:0006633">
    <property type="term" value="P:fatty acid biosynthetic process"/>
    <property type="evidence" value="ECO:0007669"/>
    <property type="project" value="TreeGrafter"/>
</dbReference>
<dbReference type="GO" id="GO:0004315">
    <property type="term" value="F:3-oxoacyl-[acyl-carrier-protein] synthase activity"/>
    <property type="evidence" value="ECO:0007669"/>
    <property type="project" value="TreeGrafter"/>
</dbReference>
<dbReference type="OrthoDB" id="416758at2"/>
<keyword evidence="2 4" id="KW-0808">Transferase</keyword>
<dbReference type="PANTHER" id="PTHR11712">
    <property type="entry name" value="POLYKETIDE SYNTHASE-RELATED"/>
    <property type="match status" value="1"/>
</dbReference>
<dbReference type="Proteomes" id="UP000256269">
    <property type="component" value="Unassembled WGS sequence"/>
</dbReference>
<evidence type="ECO:0000256" key="1">
    <source>
        <dbReference type="ARBA" id="ARBA00008467"/>
    </source>
</evidence>
<gene>
    <name evidence="6" type="ORF">BCF44_114109</name>
</gene>
<dbReference type="Pfam" id="PF00109">
    <property type="entry name" value="ketoacyl-synt"/>
    <property type="match status" value="1"/>
</dbReference>
<feature type="domain" description="Ketosynthase family 3 (KS3)" evidence="5">
    <location>
        <begin position="3"/>
        <end position="407"/>
    </location>
</feature>
<proteinExistence type="inferred from homology"/>
<organism evidence="6 7">
    <name type="scientific">Kutzneria buriramensis</name>
    <dbReference type="NCBI Taxonomy" id="1045776"/>
    <lineage>
        <taxon>Bacteria</taxon>
        <taxon>Bacillati</taxon>
        <taxon>Actinomycetota</taxon>
        <taxon>Actinomycetes</taxon>
        <taxon>Pseudonocardiales</taxon>
        <taxon>Pseudonocardiaceae</taxon>
        <taxon>Kutzneria</taxon>
    </lineage>
</organism>
<dbReference type="SMART" id="SM00825">
    <property type="entry name" value="PKS_KS"/>
    <property type="match status" value="1"/>
</dbReference>
<dbReference type="RefSeq" id="WP_116178952.1">
    <property type="nucleotide sequence ID" value="NZ_CP144375.1"/>
</dbReference>